<dbReference type="InterPro" id="IPR016147">
    <property type="entry name" value="Pili_assmbl_chaperone_N"/>
</dbReference>
<comment type="caution">
    <text evidence="11">The sequence shown here is derived from an EMBL/GenBank/DDBJ whole genome shotgun (WGS) entry which is preliminary data.</text>
</comment>
<evidence type="ECO:0000256" key="1">
    <source>
        <dbReference type="ARBA" id="ARBA00004418"/>
    </source>
</evidence>
<feature type="domain" description="Pili assembly chaperone N-terminal" evidence="9">
    <location>
        <begin position="24"/>
        <end position="146"/>
    </location>
</feature>
<evidence type="ECO:0000256" key="8">
    <source>
        <dbReference type="RuleBase" id="RU003918"/>
    </source>
</evidence>
<protein>
    <submittedName>
        <fullName evidence="11">Fimbria/pilus periplasmic chaperone</fullName>
    </submittedName>
</protein>
<dbReference type="Pfam" id="PF00345">
    <property type="entry name" value="PapD_N"/>
    <property type="match status" value="1"/>
</dbReference>
<dbReference type="PRINTS" id="PR00969">
    <property type="entry name" value="CHAPERONPILI"/>
</dbReference>
<evidence type="ECO:0000313" key="11">
    <source>
        <dbReference type="EMBL" id="MDH1507872.1"/>
    </source>
</evidence>
<keyword evidence="3" id="KW-1029">Fimbrium biogenesis</keyword>
<accession>A0AA42RFQ3</accession>
<dbReference type="InterPro" id="IPR008962">
    <property type="entry name" value="PapD-like_sf"/>
</dbReference>
<dbReference type="FunFam" id="2.60.40.10:FF:000458">
    <property type="entry name" value="Molecular chaperone FimC"/>
    <property type="match status" value="1"/>
</dbReference>
<evidence type="ECO:0000256" key="6">
    <source>
        <dbReference type="ARBA" id="ARBA00023186"/>
    </source>
</evidence>
<dbReference type="GO" id="GO:0071555">
    <property type="term" value="P:cell wall organization"/>
    <property type="evidence" value="ECO:0007669"/>
    <property type="project" value="InterPro"/>
</dbReference>
<name>A0AA42RFQ3_AERCA</name>
<dbReference type="GO" id="GO:0030288">
    <property type="term" value="C:outer membrane-bounded periplasmic space"/>
    <property type="evidence" value="ECO:0007669"/>
    <property type="project" value="InterPro"/>
</dbReference>
<organism evidence="11 12">
    <name type="scientific">Aeromonas caviae</name>
    <name type="common">Aeromonas punctata</name>
    <dbReference type="NCBI Taxonomy" id="648"/>
    <lineage>
        <taxon>Bacteria</taxon>
        <taxon>Pseudomonadati</taxon>
        <taxon>Pseudomonadota</taxon>
        <taxon>Gammaproteobacteria</taxon>
        <taxon>Aeromonadales</taxon>
        <taxon>Aeromonadaceae</taxon>
        <taxon>Aeromonas</taxon>
    </lineage>
</organism>
<dbReference type="InterPro" id="IPR001829">
    <property type="entry name" value="Pili_assmbl_chaperone_bac"/>
</dbReference>
<dbReference type="EMBL" id="JAOCIZ010000176">
    <property type="protein sequence ID" value="MDH1507872.1"/>
    <property type="molecule type" value="Genomic_DNA"/>
</dbReference>
<dbReference type="Pfam" id="PF02753">
    <property type="entry name" value="PapD_C"/>
    <property type="match status" value="1"/>
</dbReference>
<feature type="domain" description="Pili assembly chaperone C-terminal" evidence="10">
    <location>
        <begin position="171"/>
        <end position="230"/>
    </location>
</feature>
<dbReference type="PANTHER" id="PTHR30251">
    <property type="entry name" value="PILUS ASSEMBLY CHAPERONE"/>
    <property type="match status" value="1"/>
</dbReference>
<dbReference type="AlphaFoldDB" id="A0AA42RFQ3"/>
<dbReference type="PROSITE" id="PS00635">
    <property type="entry name" value="PILI_CHAPERONE"/>
    <property type="match status" value="1"/>
</dbReference>
<gene>
    <name evidence="11" type="ORF">N5I20_22815</name>
</gene>
<dbReference type="InterPro" id="IPR050643">
    <property type="entry name" value="Periplasmic_pilus_chap"/>
</dbReference>
<keyword evidence="4" id="KW-0732">Signal</keyword>
<dbReference type="InterPro" id="IPR018046">
    <property type="entry name" value="Pili_assmbl_chaperone_CS"/>
</dbReference>
<dbReference type="RefSeq" id="WP_128314164.1">
    <property type="nucleotide sequence ID" value="NZ_JAOCIZ010000176.1"/>
</dbReference>
<evidence type="ECO:0000313" key="12">
    <source>
        <dbReference type="Proteomes" id="UP001161704"/>
    </source>
</evidence>
<dbReference type="SUPFAM" id="SSF49354">
    <property type="entry name" value="PapD-like"/>
    <property type="match status" value="1"/>
</dbReference>
<dbReference type="InterPro" id="IPR013783">
    <property type="entry name" value="Ig-like_fold"/>
</dbReference>
<reference evidence="11" key="1">
    <citation type="submission" date="2022-09" db="EMBL/GenBank/DDBJ databases">
        <title>Intensive care unit water sources are persistently colonized with multi-drug resistant bacteria and are the site of extensive horizontal gene transfer of antibiotic resistance genes.</title>
        <authorList>
            <person name="Diorio-Toth L."/>
        </authorList>
    </citation>
    <scope>NUCLEOTIDE SEQUENCE</scope>
    <source>
        <strain evidence="11">GD03710</strain>
    </source>
</reference>
<dbReference type="SUPFAM" id="SSF49584">
    <property type="entry name" value="Periplasmic chaperone C-domain"/>
    <property type="match status" value="1"/>
</dbReference>
<evidence type="ECO:0000259" key="10">
    <source>
        <dbReference type="Pfam" id="PF02753"/>
    </source>
</evidence>
<evidence type="ECO:0000256" key="3">
    <source>
        <dbReference type="ARBA" id="ARBA00022558"/>
    </source>
</evidence>
<evidence type="ECO:0000259" key="9">
    <source>
        <dbReference type="Pfam" id="PF00345"/>
    </source>
</evidence>
<proteinExistence type="inferred from homology"/>
<dbReference type="PANTHER" id="PTHR30251:SF2">
    <property type="entry name" value="FIMBRIAL CHAPERONE YADV-RELATED"/>
    <property type="match status" value="1"/>
</dbReference>
<evidence type="ECO:0000256" key="2">
    <source>
        <dbReference type="ARBA" id="ARBA00007399"/>
    </source>
</evidence>
<sequence>MSRNVRRYVWPLILLLLPLVAQAGIVISGTRIIYPADKREITLQLNNTGDSPALVQSWIDSGNTLSQPEQEKAPFIILPPVSRVEAKSGQTLRIMYNGSPLPQDRESLYWFNLLEIPPQPDVKNNENYLQFAVRSRLKFFFRPAGLKADPAKVAEQLQWHLESSSEPVLAVHNPTPYHVTLSSVRLAGHELSGDMVAPFANLRLPLPAKLRVPLPQTLNFSLINDYGAQQSHQIALNK</sequence>
<evidence type="ECO:0000256" key="7">
    <source>
        <dbReference type="ARBA" id="ARBA00023319"/>
    </source>
</evidence>
<dbReference type="InterPro" id="IPR036316">
    <property type="entry name" value="Pili_assmbl_chap_C_dom_sf"/>
</dbReference>
<comment type="similarity">
    <text evidence="2 8">Belongs to the periplasmic pilus chaperone family.</text>
</comment>
<comment type="subcellular location">
    <subcellularLocation>
        <location evidence="1 8">Periplasm</location>
    </subcellularLocation>
</comment>
<keyword evidence="6 8" id="KW-0143">Chaperone</keyword>
<dbReference type="Proteomes" id="UP001161704">
    <property type="component" value="Unassembled WGS sequence"/>
</dbReference>
<dbReference type="InterPro" id="IPR016148">
    <property type="entry name" value="Pili_assmbl_chaperone_C"/>
</dbReference>
<keyword evidence="7" id="KW-0393">Immunoglobulin domain</keyword>
<evidence type="ECO:0000256" key="4">
    <source>
        <dbReference type="ARBA" id="ARBA00022729"/>
    </source>
</evidence>
<dbReference type="Gene3D" id="2.60.40.10">
    <property type="entry name" value="Immunoglobulins"/>
    <property type="match status" value="2"/>
</dbReference>
<keyword evidence="5" id="KW-0574">Periplasm</keyword>
<evidence type="ECO:0000256" key="5">
    <source>
        <dbReference type="ARBA" id="ARBA00022764"/>
    </source>
</evidence>